<gene>
    <name evidence="1" type="primary">WBGene00277533</name>
</gene>
<dbReference type="AlphaFoldDB" id="A0A2A6CTR3"/>
<organism evidence="1 2">
    <name type="scientific">Pristionchus pacificus</name>
    <name type="common">Parasitic nematode worm</name>
    <dbReference type="NCBI Taxonomy" id="54126"/>
    <lineage>
        <taxon>Eukaryota</taxon>
        <taxon>Metazoa</taxon>
        <taxon>Ecdysozoa</taxon>
        <taxon>Nematoda</taxon>
        <taxon>Chromadorea</taxon>
        <taxon>Rhabditida</taxon>
        <taxon>Rhabditina</taxon>
        <taxon>Diplogasteromorpha</taxon>
        <taxon>Diplogasteroidea</taxon>
        <taxon>Neodiplogasteridae</taxon>
        <taxon>Pristionchus</taxon>
    </lineage>
</organism>
<dbReference type="EnsemblMetazoa" id="PPA39164.1">
    <property type="protein sequence ID" value="PPA39164.1"/>
    <property type="gene ID" value="WBGene00277533"/>
</dbReference>
<evidence type="ECO:0000313" key="1">
    <source>
        <dbReference type="EnsemblMetazoa" id="PPA39164.1"/>
    </source>
</evidence>
<reference evidence="1" key="2">
    <citation type="submission" date="2022-06" db="UniProtKB">
        <authorList>
            <consortium name="EnsemblMetazoa"/>
        </authorList>
    </citation>
    <scope>IDENTIFICATION</scope>
    <source>
        <strain evidence="1">PS312</strain>
    </source>
</reference>
<name>A0A2A6CTR3_PRIPA</name>
<accession>A0A8R1Z289</accession>
<protein>
    <submittedName>
        <fullName evidence="1">Uncharacterized protein</fullName>
    </submittedName>
</protein>
<accession>A0A2A6CTR3</accession>
<reference evidence="2" key="1">
    <citation type="journal article" date="2008" name="Nat. Genet.">
        <title>The Pristionchus pacificus genome provides a unique perspective on nematode lifestyle and parasitism.</title>
        <authorList>
            <person name="Dieterich C."/>
            <person name="Clifton S.W."/>
            <person name="Schuster L.N."/>
            <person name="Chinwalla A."/>
            <person name="Delehaunty K."/>
            <person name="Dinkelacker I."/>
            <person name="Fulton L."/>
            <person name="Fulton R."/>
            <person name="Godfrey J."/>
            <person name="Minx P."/>
            <person name="Mitreva M."/>
            <person name="Roeseler W."/>
            <person name="Tian H."/>
            <person name="Witte H."/>
            <person name="Yang S.P."/>
            <person name="Wilson R.K."/>
            <person name="Sommer R.J."/>
        </authorList>
    </citation>
    <scope>NUCLEOTIDE SEQUENCE [LARGE SCALE GENOMIC DNA]</scope>
    <source>
        <strain evidence="2">PS312</strain>
    </source>
</reference>
<proteinExistence type="predicted"/>
<keyword evidence="2" id="KW-1185">Reference proteome</keyword>
<dbReference type="Proteomes" id="UP000005239">
    <property type="component" value="Unassembled WGS sequence"/>
</dbReference>
<sequence>MFRDFVSLFVLPDEDEKELSILEQGVRKTIDSGHIEELITKLDLNEAVMTSDFQRTYRIGLASFFAYHTFEFLFNPIWMHGYVWFVYYPYYRKDLSNKKKKPPVKFNEHCEKTTNFSIILFIYECQLFVCIIQGSTSGTGRTRNNDICFLDADAMEISILDNERTPNELKMILTVLSVHYSSNTCGFTRHVQRVSTLMSVGIISGFIVMFVRGLQMKQRLFSAIHEGCYTIIVTFTFTLEVKVGVCLTLRLPFDSVYGFPIETKKTEKIAEKEMIREENINVENVAYSEDNLKKSN</sequence>
<evidence type="ECO:0000313" key="2">
    <source>
        <dbReference type="Proteomes" id="UP000005239"/>
    </source>
</evidence>
<dbReference type="OrthoDB" id="5839207at2759"/>